<protein>
    <recommendedName>
        <fullName evidence="2">26S proteasome complex subunit SEM1</fullName>
    </recommendedName>
</protein>
<accession>A0A834J9M3</accession>
<dbReference type="GO" id="GO:0043248">
    <property type="term" value="P:proteasome assembly"/>
    <property type="evidence" value="ECO:0007669"/>
    <property type="project" value="UniProtKB-UniRule"/>
</dbReference>
<dbReference type="GO" id="GO:0006406">
    <property type="term" value="P:mRNA export from nucleus"/>
    <property type="evidence" value="ECO:0007669"/>
    <property type="project" value="UniProtKB-UniRule"/>
</dbReference>
<dbReference type="GO" id="GO:0046983">
    <property type="term" value="F:protein dimerization activity"/>
    <property type="evidence" value="ECO:0007669"/>
    <property type="project" value="InterPro"/>
</dbReference>
<dbReference type="GO" id="GO:0008541">
    <property type="term" value="C:proteasome regulatory particle, lid subcomplex"/>
    <property type="evidence" value="ECO:0007669"/>
    <property type="project" value="UniProtKB-UniRule"/>
</dbReference>
<dbReference type="CDD" id="cd19712">
    <property type="entry name" value="bHLH_TS_dimmed_like"/>
    <property type="match status" value="1"/>
</dbReference>
<feature type="region of interest" description="Disordered" evidence="3">
    <location>
        <begin position="1"/>
        <end position="60"/>
    </location>
</feature>
<dbReference type="AlphaFoldDB" id="A0A834J9M3"/>
<comment type="subcellular location">
    <subcellularLocation>
        <location evidence="2">Nucleus</location>
    </subcellularLocation>
</comment>
<comment type="similarity">
    <text evidence="1 2">Belongs to the DSS1/SEM1 family.</text>
</comment>
<keyword evidence="2" id="KW-0647">Proteasome</keyword>
<dbReference type="PANTHER" id="PTHR19290">
    <property type="entry name" value="BASIC HELIX-LOOP-HELIX PROTEIN NEUROGENIN-RELATED"/>
    <property type="match status" value="1"/>
</dbReference>
<gene>
    <name evidence="5" type="ORF">HZH68_014752</name>
</gene>
<dbReference type="InterPro" id="IPR036638">
    <property type="entry name" value="HLH_DNA-bd_sf"/>
</dbReference>
<dbReference type="GO" id="GO:0045944">
    <property type="term" value="P:positive regulation of transcription by RNA polymerase II"/>
    <property type="evidence" value="ECO:0007669"/>
    <property type="project" value="TreeGrafter"/>
</dbReference>
<dbReference type="Pfam" id="PF00010">
    <property type="entry name" value="HLH"/>
    <property type="match status" value="1"/>
</dbReference>
<dbReference type="SUPFAM" id="SSF47459">
    <property type="entry name" value="HLH, helix-loop-helix DNA-binding domain"/>
    <property type="match status" value="1"/>
</dbReference>
<keyword evidence="6" id="KW-1185">Reference proteome</keyword>
<sequence length="255" mass="29566">MRSKVTSESNWEAKWTGQGVQDSGTVRRPSRKTEKFKLSKSPRASTSKERTLRRLESNERERMRMHSLNDAFQSLREVIPHVTKERRLSKIETLTLAKNYIVALTDIICAIRNDETSTSQKVEISEPLEPPCNTNICMDINTPASSRSCSPEMYNCNVFRITRTIFDIVEIELSIFFKMTDGKNDKVKVDLGLLEEDDEFEEFPAEDWTAKDEDNEDISVWEDNWDDDDVEDDFNQQLRAQLEKQKGQGEPTKED</sequence>
<feature type="compositionally biased region" description="Basic and acidic residues" evidence="3">
    <location>
        <begin position="46"/>
        <end position="60"/>
    </location>
</feature>
<evidence type="ECO:0000313" key="5">
    <source>
        <dbReference type="EMBL" id="KAF7383995.1"/>
    </source>
</evidence>
<dbReference type="Gene3D" id="4.10.280.10">
    <property type="entry name" value="Helix-loop-helix DNA-binding domain"/>
    <property type="match status" value="1"/>
</dbReference>
<dbReference type="GO" id="GO:0070888">
    <property type="term" value="F:E-box binding"/>
    <property type="evidence" value="ECO:0007669"/>
    <property type="project" value="TreeGrafter"/>
</dbReference>
<dbReference type="SMART" id="SM01385">
    <property type="entry name" value="DSS1_SEM1"/>
    <property type="match status" value="1"/>
</dbReference>
<evidence type="ECO:0000256" key="2">
    <source>
        <dbReference type="RuleBase" id="RU369057"/>
    </source>
</evidence>
<dbReference type="InterPro" id="IPR011598">
    <property type="entry name" value="bHLH_dom"/>
</dbReference>
<evidence type="ECO:0000259" key="4">
    <source>
        <dbReference type="PROSITE" id="PS50888"/>
    </source>
</evidence>
<evidence type="ECO:0000313" key="6">
    <source>
        <dbReference type="Proteomes" id="UP000617340"/>
    </source>
</evidence>
<comment type="caution">
    <text evidence="5">The sequence shown here is derived from an EMBL/GenBank/DDBJ whole genome shotgun (WGS) entry which is preliminary data.</text>
</comment>
<feature type="domain" description="BHLH" evidence="4">
    <location>
        <begin position="52"/>
        <end position="104"/>
    </location>
</feature>
<name>A0A834J9M3_VESGE</name>
<dbReference type="GO" id="GO:0005634">
    <property type="term" value="C:nucleus"/>
    <property type="evidence" value="ECO:0007669"/>
    <property type="project" value="UniProtKB-SubCell"/>
</dbReference>
<dbReference type="EMBL" id="JACSDZ010000018">
    <property type="protein sequence ID" value="KAF7383995.1"/>
    <property type="molecule type" value="Genomic_DNA"/>
</dbReference>
<keyword evidence="2" id="KW-0539">Nucleus</keyword>
<comment type="function">
    <text evidence="2">Component of the 26S proteasome, a multiprotein complex involved in the ATP-dependent degradation of ubiquitinated proteins.</text>
</comment>
<proteinExistence type="inferred from homology"/>
<dbReference type="SMART" id="SM00353">
    <property type="entry name" value="HLH"/>
    <property type="match status" value="1"/>
</dbReference>
<reference evidence="5" key="1">
    <citation type="journal article" date="2020" name="G3 (Bethesda)">
        <title>High-Quality Assemblies for Three Invasive Social Wasps from the &lt;i&gt;Vespula&lt;/i&gt; Genus.</title>
        <authorList>
            <person name="Harrop T.W.R."/>
            <person name="Guhlin J."/>
            <person name="McLaughlin G.M."/>
            <person name="Permina E."/>
            <person name="Stockwell P."/>
            <person name="Gilligan J."/>
            <person name="Le Lec M.F."/>
            <person name="Gruber M.A.M."/>
            <person name="Quinn O."/>
            <person name="Lovegrove M."/>
            <person name="Duncan E.J."/>
            <person name="Remnant E.J."/>
            <person name="Van Eeckhoven J."/>
            <person name="Graham B."/>
            <person name="Knapp R.A."/>
            <person name="Langford K.W."/>
            <person name="Kronenberg Z."/>
            <person name="Press M.O."/>
            <person name="Eacker S.M."/>
            <person name="Wilson-Rankin E.E."/>
            <person name="Purcell J."/>
            <person name="Lester P.J."/>
            <person name="Dearden P.K."/>
        </authorList>
    </citation>
    <scope>NUCLEOTIDE SEQUENCE</scope>
    <source>
        <strain evidence="5">Linc-1</strain>
    </source>
</reference>
<evidence type="ECO:0000256" key="3">
    <source>
        <dbReference type="SAM" id="MobiDB-lite"/>
    </source>
</evidence>
<dbReference type="PROSITE" id="PS50888">
    <property type="entry name" value="BHLH"/>
    <property type="match status" value="1"/>
</dbReference>
<dbReference type="GO" id="GO:0007423">
    <property type="term" value="P:sensory organ development"/>
    <property type="evidence" value="ECO:0007669"/>
    <property type="project" value="TreeGrafter"/>
</dbReference>
<dbReference type="Pfam" id="PF05160">
    <property type="entry name" value="DSS1_SEM1"/>
    <property type="match status" value="1"/>
</dbReference>
<evidence type="ECO:0000256" key="1">
    <source>
        <dbReference type="ARBA" id="ARBA00034491"/>
    </source>
</evidence>
<organism evidence="5 6">
    <name type="scientific">Vespula germanica</name>
    <name type="common">German yellow jacket</name>
    <name type="synonym">Paravespula germanica</name>
    <dbReference type="NCBI Taxonomy" id="30212"/>
    <lineage>
        <taxon>Eukaryota</taxon>
        <taxon>Metazoa</taxon>
        <taxon>Ecdysozoa</taxon>
        <taxon>Arthropoda</taxon>
        <taxon>Hexapoda</taxon>
        <taxon>Insecta</taxon>
        <taxon>Pterygota</taxon>
        <taxon>Neoptera</taxon>
        <taxon>Endopterygota</taxon>
        <taxon>Hymenoptera</taxon>
        <taxon>Apocrita</taxon>
        <taxon>Aculeata</taxon>
        <taxon>Vespoidea</taxon>
        <taxon>Vespidae</taxon>
        <taxon>Vespinae</taxon>
        <taxon>Vespula</taxon>
    </lineage>
</organism>
<dbReference type="GO" id="GO:0000981">
    <property type="term" value="F:DNA-binding transcription factor activity, RNA polymerase II-specific"/>
    <property type="evidence" value="ECO:0007669"/>
    <property type="project" value="TreeGrafter"/>
</dbReference>
<dbReference type="InterPro" id="IPR007834">
    <property type="entry name" value="DSS1_SEM1"/>
</dbReference>
<dbReference type="PANTHER" id="PTHR19290:SF167">
    <property type="entry name" value="PROTEIN DIMMED"/>
    <property type="match status" value="1"/>
</dbReference>
<dbReference type="InterPro" id="IPR050359">
    <property type="entry name" value="bHLH_transcription_factors"/>
</dbReference>
<dbReference type="GO" id="GO:0061564">
    <property type="term" value="P:axon development"/>
    <property type="evidence" value="ECO:0007669"/>
    <property type="project" value="TreeGrafter"/>
</dbReference>
<feature type="compositionally biased region" description="Polar residues" evidence="3">
    <location>
        <begin position="1"/>
        <end position="10"/>
    </location>
</feature>
<dbReference type="Proteomes" id="UP000617340">
    <property type="component" value="Unassembled WGS sequence"/>
</dbReference>